<evidence type="ECO:0000313" key="1">
    <source>
        <dbReference type="EMBL" id="QLG46860.1"/>
    </source>
</evidence>
<dbReference type="Proteomes" id="UP000509302">
    <property type="component" value="Chromosome"/>
</dbReference>
<keyword evidence="2" id="KW-1185">Reference proteome</keyword>
<reference evidence="1 2" key="1">
    <citation type="journal article" date="2006" name="Int. J. Syst. Evol. Microbiol.">
        <title>Costertonia aggregata gen. nov., sp. nov., a mesophilic marine bacterium of the family Flavobacteriaceae, isolated from a mature biofilm.</title>
        <authorList>
            <person name="Kwon K.K."/>
            <person name="Lee Y.K."/>
            <person name="Lee H.K."/>
        </authorList>
    </citation>
    <scope>NUCLEOTIDE SEQUENCE [LARGE SCALE GENOMIC DNA]</scope>
    <source>
        <strain evidence="1 2">KCCM 42265</strain>
    </source>
</reference>
<proteinExistence type="predicted"/>
<gene>
    <name evidence="1" type="ORF">HYG79_16370</name>
</gene>
<sequence>MKKKINPNWVNKYFRVRYSSKDPEINEILLDQWVSDTVEIEAAGFEIRAKRHSKE</sequence>
<name>A0A7H9ATU1_9FLAO</name>
<dbReference type="KEGG" id="cagg:HYG79_16370"/>
<dbReference type="RefSeq" id="WP_179243139.1">
    <property type="nucleotide sequence ID" value="NZ_CP058595.1"/>
</dbReference>
<evidence type="ECO:0000313" key="2">
    <source>
        <dbReference type="Proteomes" id="UP000509302"/>
    </source>
</evidence>
<dbReference type="AlphaFoldDB" id="A0A7H9ATU1"/>
<protein>
    <submittedName>
        <fullName evidence="1">Uncharacterized protein</fullName>
    </submittedName>
</protein>
<dbReference type="EMBL" id="CP058595">
    <property type="protein sequence ID" value="QLG46860.1"/>
    <property type="molecule type" value="Genomic_DNA"/>
</dbReference>
<organism evidence="1 2">
    <name type="scientific">Costertonia aggregata</name>
    <dbReference type="NCBI Taxonomy" id="343403"/>
    <lineage>
        <taxon>Bacteria</taxon>
        <taxon>Pseudomonadati</taxon>
        <taxon>Bacteroidota</taxon>
        <taxon>Flavobacteriia</taxon>
        <taxon>Flavobacteriales</taxon>
        <taxon>Flavobacteriaceae</taxon>
        <taxon>Costertonia</taxon>
    </lineage>
</organism>
<accession>A0A7H9ATU1</accession>